<protein>
    <submittedName>
        <fullName evidence="1">Uncharacterized protein</fullName>
    </submittedName>
</protein>
<evidence type="ECO:0000313" key="2">
    <source>
        <dbReference type="Proteomes" id="UP000027037"/>
    </source>
</evidence>
<dbReference type="Proteomes" id="UP000027037">
    <property type="component" value="Unassembled WGS sequence"/>
</dbReference>
<dbReference type="RefSeq" id="WP_034792562.1">
    <property type="nucleotide sequence ID" value="NZ_AWFF01000026.1"/>
</dbReference>
<proteinExistence type="predicted"/>
<gene>
    <name evidence="1" type="ORF">HY29_09710</name>
</gene>
<sequence>MPEDAQILNEIVRLLGSIPEKATFRHDNSVNHEWLGSVLFIVGKSGDISLAAEARTIISGLQGPQVATRDPRARLVILLQQLKREYEFKLGYYIPRNYVEMTDEQLEVLSAAKEDLKSSVNSDNELSEDDRTIALHEIAMFEASLGAGRFSSDLISRFVNGFLKGAIILSGGVMLKQAASRMADEILNAMGWAAS</sequence>
<reference evidence="1 2" key="1">
    <citation type="journal article" date="2014" name="Antonie Van Leeuwenhoek">
        <title>Hyphomonas beringensis sp. nov. and Hyphomonas chukchiensis sp. nov., isolated from surface seawater of the Bering Sea and Chukchi Sea.</title>
        <authorList>
            <person name="Li C."/>
            <person name="Lai Q."/>
            <person name="Li G."/>
            <person name="Dong C."/>
            <person name="Wang J."/>
            <person name="Liao Y."/>
            <person name="Shao Z."/>
        </authorList>
    </citation>
    <scope>NUCLEOTIDE SEQUENCE [LARGE SCALE GENOMIC DNA]</scope>
    <source>
        <strain evidence="1 2">25B14_1</strain>
    </source>
</reference>
<dbReference type="STRING" id="1280946.HY29_09710"/>
<organism evidence="1 2">
    <name type="scientific">Hyphomonas beringensis</name>
    <dbReference type="NCBI Taxonomy" id="1280946"/>
    <lineage>
        <taxon>Bacteria</taxon>
        <taxon>Pseudomonadati</taxon>
        <taxon>Pseudomonadota</taxon>
        <taxon>Alphaproteobacteria</taxon>
        <taxon>Hyphomonadales</taxon>
        <taxon>Hyphomonadaceae</taxon>
        <taxon>Hyphomonas</taxon>
    </lineage>
</organism>
<evidence type="ECO:0000313" key="1">
    <source>
        <dbReference type="EMBL" id="KCZ55871.1"/>
    </source>
</evidence>
<dbReference type="EMBL" id="AWFF01000026">
    <property type="protein sequence ID" value="KCZ55871.1"/>
    <property type="molecule type" value="Genomic_DNA"/>
</dbReference>
<comment type="caution">
    <text evidence="1">The sequence shown here is derived from an EMBL/GenBank/DDBJ whole genome shotgun (WGS) entry which is preliminary data.</text>
</comment>
<dbReference type="AlphaFoldDB" id="A0A062U697"/>
<accession>A0A062U697</accession>
<name>A0A062U697_9PROT</name>
<dbReference type="PATRIC" id="fig|1280946.3.peg.738"/>
<keyword evidence="2" id="KW-1185">Reference proteome</keyword>